<sequence>MEIGMEQLIWVIILIIFIVATYLKNRGKKKSGSTIERTKDTRQKERVEREKLSTHMEEVLGKEISESKPQIKIEKAKPKPLEKRVKPKPEIEKKIGEFVSPLFERAKKEKEHLPPEKKDIYREIFPWGSMAKKDLPRAIILSEIIGPPIAKRKTHRLF</sequence>
<accession>A0A1E3XD98</accession>
<evidence type="ECO:0000256" key="2">
    <source>
        <dbReference type="SAM" id="Phobius"/>
    </source>
</evidence>
<keyword evidence="2" id="KW-0812">Transmembrane</keyword>
<dbReference type="EMBL" id="MAYW01000023">
    <property type="protein sequence ID" value="ODS33617.1"/>
    <property type="molecule type" value="Genomic_DNA"/>
</dbReference>
<comment type="caution">
    <text evidence="3">The sequence shown here is derived from an EMBL/GenBank/DDBJ whole genome shotgun (WGS) entry which is preliminary data.</text>
</comment>
<name>A0A1E3XD98_9BACT</name>
<keyword evidence="2" id="KW-1133">Transmembrane helix</keyword>
<keyword evidence="2" id="KW-0472">Membrane</keyword>
<protein>
    <submittedName>
        <fullName evidence="3">Uncharacterized protein</fullName>
    </submittedName>
</protein>
<feature type="compositionally biased region" description="Basic and acidic residues" evidence="1">
    <location>
        <begin position="36"/>
        <end position="52"/>
    </location>
</feature>
<evidence type="ECO:0000256" key="1">
    <source>
        <dbReference type="SAM" id="MobiDB-lite"/>
    </source>
</evidence>
<proteinExistence type="predicted"/>
<dbReference type="AlphaFoldDB" id="A0A1E3XD98"/>
<feature type="transmembrane region" description="Helical" evidence="2">
    <location>
        <begin position="6"/>
        <end position="23"/>
    </location>
</feature>
<dbReference type="Proteomes" id="UP000094056">
    <property type="component" value="Unassembled WGS sequence"/>
</dbReference>
<organism evidence="3 4">
    <name type="scientific">Candidatus Scalindua rubra</name>
    <dbReference type="NCBI Taxonomy" id="1872076"/>
    <lineage>
        <taxon>Bacteria</taxon>
        <taxon>Pseudomonadati</taxon>
        <taxon>Planctomycetota</taxon>
        <taxon>Candidatus Brocadiia</taxon>
        <taxon>Candidatus Brocadiales</taxon>
        <taxon>Candidatus Scalinduaceae</taxon>
        <taxon>Candidatus Scalindua</taxon>
    </lineage>
</organism>
<gene>
    <name evidence="3" type="ORF">SCARUB_01217</name>
</gene>
<reference evidence="3 4" key="1">
    <citation type="submission" date="2016-07" db="EMBL/GenBank/DDBJ databases">
        <title>Draft genome of Scalindua rubra, obtained from a brine-seawater interface in the Red Sea, sheds light on salt adaptation in anammox bacteria.</title>
        <authorList>
            <person name="Speth D.R."/>
            <person name="Lagkouvardos I."/>
            <person name="Wang Y."/>
            <person name="Qian P.-Y."/>
            <person name="Dutilh B.E."/>
            <person name="Jetten M.S."/>
        </authorList>
    </citation>
    <scope>NUCLEOTIDE SEQUENCE [LARGE SCALE GENOMIC DNA]</scope>
    <source>
        <strain evidence="3">BSI-1</strain>
    </source>
</reference>
<evidence type="ECO:0000313" key="3">
    <source>
        <dbReference type="EMBL" id="ODS33617.1"/>
    </source>
</evidence>
<feature type="region of interest" description="Disordered" evidence="1">
    <location>
        <begin position="29"/>
        <end position="52"/>
    </location>
</feature>
<evidence type="ECO:0000313" key="4">
    <source>
        <dbReference type="Proteomes" id="UP000094056"/>
    </source>
</evidence>